<gene>
    <name evidence="1" type="ORF">DLM75_10845</name>
</gene>
<dbReference type="OrthoDB" id="9811589at2"/>
<comment type="caution">
    <text evidence="1">The sequence shown here is derived from an EMBL/GenBank/DDBJ whole genome shotgun (WGS) entry which is preliminary data.</text>
</comment>
<accession>A0A396Z5X6</accession>
<dbReference type="SUPFAM" id="SSF53335">
    <property type="entry name" value="S-adenosyl-L-methionine-dependent methyltransferases"/>
    <property type="match status" value="1"/>
</dbReference>
<dbReference type="InterPro" id="IPR029063">
    <property type="entry name" value="SAM-dependent_MTases_sf"/>
</dbReference>
<dbReference type="AlphaFoldDB" id="A0A396Z5X6"/>
<organism evidence="1 2">
    <name type="scientific">Leptospira stimsonii</name>
    <dbReference type="NCBI Taxonomy" id="2202203"/>
    <lineage>
        <taxon>Bacteria</taxon>
        <taxon>Pseudomonadati</taxon>
        <taxon>Spirochaetota</taxon>
        <taxon>Spirochaetia</taxon>
        <taxon>Leptospirales</taxon>
        <taxon>Leptospiraceae</taxon>
        <taxon>Leptospira</taxon>
    </lineage>
</organism>
<dbReference type="PANTHER" id="PTHR43861:SF6">
    <property type="entry name" value="METHYLTRANSFERASE TYPE 11"/>
    <property type="match status" value="1"/>
</dbReference>
<keyword evidence="1" id="KW-0489">Methyltransferase</keyword>
<evidence type="ECO:0000313" key="2">
    <source>
        <dbReference type="Proteomes" id="UP000265798"/>
    </source>
</evidence>
<dbReference type="Pfam" id="PF13489">
    <property type="entry name" value="Methyltransf_23"/>
    <property type="match status" value="1"/>
</dbReference>
<dbReference type="PANTHER" id="PTHR43861">
    <property type="entry name" value="TRANS-ACONITATE 2-METHYLTRANSFERASE-RELATED"/>
    <property type="match status" value="1"/>
</dbReference>
<reference evidence="2" key="1">
    <citation type="submission" date="2018-05" db="EMBL/GenBank/DDBJ databases">
        <title>Leptospira yasudae sp. nov. and Leptospira stimsonii sp. nov., two pathogenic species of the genus Leptospira isolated from environmental sources.</title>
        <authorList>
            <person name="Casanovas-Massana A."/>
            <person name="Hamond C."/>
            <person name="Santos L.A."/>
            <person name="Hacker K.P."/>
            <person name="Balassiano I."/>
            <person name="Medeiros M.A."/>
            <person name="Reis M.G."/>
            <person name="Ko A.I."/>
            <person name="Wunder E.A."/>
        </authorList>
    </citation>
    <scope>NUCLEOTIDE SEQUENCE [LARGE SCALE GENOMIC DNA]</scope>
    <source>
        <strain evidence="2">Yale</strain>
    </source>
</reference>
<keyword evidence="1" id="KW-0808">Transferase</keyword>
<dbReference type="CDD" id="cd02440">
    <property type="entry name" value="AdoMet_MTases"/>
    <property type="match status" value="1"/>
</dbReference>
<protein>
    <submittedName>
        <fullName evidence="1">Class I SAM-dependent methyltransferase</fullName>
    </submittedName>
</protein>
<dbReference type="Gene3D" id="3.40.50.150">
    <property type="entry name" value="Vaccinia Virus protein VP39"/>
    <property type="match status" value="1"/>
</dbReference>
<dbReference type="Proteomes" id="UP000265798">
    <property type="component" value="Unassembled WGS sequence"/>
</dbReference>
<name>A0A396Z5X6_9LEPT</name>
<sequence length="239" mass="27696">MKVEKRYLDGSYIKNNPNWDREDSPWKAEKVDSILKKFKIEPKSICEIGCGTGDTLAYLGNKYPFSKLVGYDVSPQLRSFWNSIVKNPSYRNRIKFYLGDFVSLNKRKHDVLLMLDVFEHVRDPFTFLENASKCAEFFVFHIPLDLSVISVLRNTPLMNVRHKVGHLHFYNKDLALETLIDSGFEILHWAYTRASLTSPNRSLKTKLMSIPRYLLYLINKDIGVRIFGGETLIVLAKAK</sequence>
<evidence type="ECO:0000313" key="1">
    <source>
        <dbReference type="EMBL" id="RHX90859.1"/>
    </source>
</evidence>
<dbReference type="EMBL" id="QHCT01000002">
    <property type="protein sequence ID" value="RHX90859.1"/>
    <property type="molecule type" value="Genomic_DNA"/>
</dbReference>
<dbReference type="GO" id="GO:0008168">
    <property type="term" value="F:methyltransferase activity"/>
    <property type="evidence" value="ECO:0007669"/>
    <property type="project" value="UniProtKB-KW"/>
</dbReference>
<proteinExistence type="predicted"/>
<dbReference type="RefSeq" id="WP_118968501.1">
    <property type="nucleotide sequence ID" value="NZ_QHCT01000002.1"/>
</dbReference>
<dbReference type="GO" id="GO:0032259">
    <property type="term" value="P:methylation"/>
    <property type="evidence" value="ECO:0007669"/>
    <property type="project" value="UniProtKB-KW"/>
</dbReference>